<accession>A0A6V7BDH7</accession>
<evidence type="ECO:0000313" key="2">
    <source>
        <dbReference type="EMBL" id="CAD0300346.1"/>
    </source>
</evidence>
<name>A0A6V7BDH7_9XANT</name>
<dbReference type="EMBL" id="LR828257">
    <property type="protein sequence ID" value="CAD0300346.1"/>
    <property type="molecule type" value="Genomic_DNA"/>
</dbReference>
<dbReference type="EMBL" id="LR828257">
    <property type="protein sequence ID" value="CAD0300341.1"/>
    <property type="molecule type" value="Genomic_DNA"/>
</dbReference>
<protein>
    <submittedName>
        <fullName evidence="2">Uncharacterized protein</fullName>
    </submittedName>
</protein>
<evidence type="ECO:0000256" key="1">
    <source>
        <dbReference type="SAM" id="MobiDB-lite"/>
    </source>
</evidence>
<sequence>MSFELRRSRPGTRASLGARHTARHRACTSHGPVPPAPGLLYLRSPSTGRHVPAKAREVTRPAGLHVTETGTLRARPLPAELKPGCGAVVPWSASPARGSQGCCSLAIVGRSGIAAWDGRAENLSKFEFAAQIAVCRGKALLYIRPAPFVRLNNQAGIPQGKEMLPDALITLDGGSDLGIVELVFQHRPNVFFRECKDGAACHRPTDAPPPAVARPPAASTQSHVRCGDRCRSRRSARRWPAPVPAADAGARLRCSSCEN</sequence>
<feature type="region of interest" description="Disordered" evidence="1">
    <location>
        <begin position="203"/>
        <end position="225"/>
    </location>
</feature>
<evidence type="ECO:0000313" key="3">
    <source>
        <dbReference type="Proteomes" id="UP000515406"/>
    </source>
</evidence>
<dbReference type="AlphaFoldDB" id="A0A6V7BDH7"/>
<feature type="region of interest" description="Disordered" evidence="1">
    <location>
        <begin position="1"/>
        <end position="38"/>
    </location>
</feature>
<keyword evidence="3" id="KW-1185">Reference proteome</keyword>
<reference evidence="2 3" key="1">
    <citation type="submission" date="2020-07" db="EMBL/GenBank/DDBJ databases">
        <authorList>
            <person name="Pothier F. J."/>
        </authorList>
    </citation>
    <scope>NUCLEOTIDE SEQUENCE [LARGE SCALE GENOMIC DNA]</scope>
    <source>
        <strain evidence="2 3">CFBP 498</strain>
    </source>
</reference>
<gene>
    <name evidence="2" type="ORF">CFBP498_02150</name>
</gene>
<proteinExistence type="predicted"/>
<dbReference type="Proteomes" id="UP000515406">
    <property type="component" value="Chromosome"/>
</dbReference>
<organism evidence="2 3">
    <name type="scientific">Xanthomonas hortorum pv. vitians</name>
    <dbReference type="NCBI Taxonomy" id="83224"/>
    <lineage>
        <taxon>Bacteria</taxon>
        <taxon>Pseudomonadati</taxon>
        <taxon>Pseudomonadota</taxon>
        <taxon>Gammaproteobacteria</taxon>
        <taxon>Lysobacterales</taxon>
        <taxon>Lysobacteraceae</taxon>
        <taxon>Xanthomonas</taxon>
    </lineage>
</organism>